<accession>A0AAV5VF63</accession>
<feature type="non-terminal residue" evidence="2">
    <location>
        <position position="1"/>
    </location>
</feature>
<dbReference type="AlphaFoldDB" id="A0AAV5VF63"/>
<sequence length="98" mass="11404">RAKFPYLLSSSFDPVKFLNPLNLFTSPKFSRRPLKENKSKGDSMEDFSLKSILKLRVLPSPVQKSVGRRVEIRRAPPRLHRMKDMERSSKEDKDDGDE</sequence>
<organism evidence="2 3">
    <name type="scientific">Pristionchus fissidentatus</name>
    <dbReference type="NCBI Taxonomy" id="1538716"/>
    <lineage>
        <taxon>Eukaryota</taxon>
        <taxon>Metazoa</taxon>
        <taxon>Ecdysozoa</taxon>
        <taxon>Nematoda</taxon>
        <taxon>Chromadorea</taxon>
        <taxon>Rhabditida</taxon>
        <taxon>Rhabditina</taxon>
        <taxon>Diplogasteromorpha</taxon>
        <taxon>Diplogasteroidea</taxon>
        <taxon>Neodiplogasteridae</taxon>
        <taxon>Pristionchus</taxon>
    </lineage>
</organism>
<protein>
    <submittedName>
        <fullName evidence="2">Uncharacterized protein</fullName>
    </submittedName>
</protein>
<evidence type="ECO:0000313" key="2">
    <source>
        <dbReference type="EMBL" id="GMT16853.1"/>
    </source>
</evidence>
<evidence type="ECO:0000313" key="3">
    <source>
        <dbReference type="Proteomes" id="UP001432322"/>
    </source>
</evidence>
<feature type="region of interest" description="Disordered" evidence="1">
    <location>
        <begin position="74"/>
        <end position="98"/>
    </location>
</feature>
<feature type="non-terminal residue" evidence="2">
    <location>
        <position position="98"/>
    </location>
</feature>
<name>A0AAV5VF63_9BILA</name>
<reference evidence="2" key="1">
    <citation type="submission" date="2023-10" db="EMBL/GenBank/DDBJ databases">
        <title>Genome assembly of Pristionchus species.</title>
        <authorList>
            <person name="Yoshida K."/>
            <person name="Sommer R.J."/>
        </authorList>
    </citation>
    <scope>NUCLEOTIDE SEQUENCE</scope>
    <source>
        <strain evidence="2">RS5133</strain>
    </source>
</reference>
<gene>
    <name evidence="2" type="ORF">PFISCL1PPCAC_8150</name>
</gene>
<feature type="compositionally biased region" description="Basic and acidic residues" evidence="1">
    <location>
        <begin position="82"/>
        <end position="98"/>
    </location>
</feature>
<comment type="caution">
    <text evidence="2">The sequence shown here is derived from an EMBL/GenBank/DDBJ whole genome shotgun (WGS) entry which is preliminary data.</text>
</comment>
<proteinExistence type="predicted"/>
<dbReference type="EMBL" id="BTSY01000002">
    <property type="protein sequence ID" value="GMT16853.1"/>
    <property type="molecule type" value="Genomic_DNA"/>
</dbReference>
<evidence type="ECO:0000256" key="1">
    <source>
        <dbReference type="SAM" id="MobiDB-lite"/>
    </source>
</evidence>
<dbReference type="Proteomes" id="UP001432322">
    <property type="component" value="Unassembled WGS sequence"/>
</dbReference>
<keyword evidence="3" id="KW-1185">Reference proteome</keyword>